<keyword evidence="6" id="KW-0697">Rotamase</keyword>
<dbReference type="PIRSF" id="PIRSF003095">
    <property type="entry name" value="Trigger_factor"/>
    <property type="match status" value="1"/>
</dbReference>
<dbReference type="SUPFAM" id="SSF109998">
    <property type="entry name" value="Triger factor/SurA peptide-binding domain-like"/>
    <property type="match status" value="1"/>
</dbReference>
<comment type="subcellular location">
    <subcellularLocation>
        <location evidence="2">Cytoplasm</location>
    </subcellularLocation>
</comment>
<dbReference type="Gene3D" id="1.10.3120.10">
    <property type="entry name" value="Trigger factor, C-terminal domain"/>
    <property type="match status" value="1"/>
</dbReference>
<dbReference type="Proteomes" id="UP000670776">
    <property type="component" value="Unassembled WGS sequence"/>
</dbReference>
<keyword evidence="7" id="KW-0143">Chaperone</keyword>
<evidence type="ECO:0000256" key="9">
    <source>
        <dbReference type="ARBA" id="ARBA00029986"/>
    </source>
</evidence>
<dbReference type="InterPro" id="IPR008880">
    <property type="entry name" value="Trigger_fac_C"/>
</dbReference>
<evidence type="ECO:0000256" key="2">
    <source>
        <dbReference type="ARBA" id="ARBA00004496"/>
    </source>
</evidence>
<accession>A0ABS4BR66</accession>
<reference evidence="12 13" key="1">
    <citation type="submission" date="2021-04" db="EMBL/GenBank/DDBJ databases">
        <title>Mariniflexile gromovii gen. nov., sp. nov., a gliding bacterium isolated from the sea urchin Strongylocentrotus intermedius.</title>
        <authorList>
            <person name="Ko S."/>
            <person name="Le V."/>
            <person name="Ahn C.-Y."/>
            <person name="Oh H.-M."/>
        </authorList>
    </citation>
    <scope>NUCLEOTIDE SEQUENCE [LARGE SCALE GENOMIC DNA]</scope>
    <source>
        <strain evidence="12 13">KCTC 12570</strain>
    </source>
</reference>
<comment type="caution">
    <text evidence="12">The sequence shown here is derived from an EMBL/GenBank/DDBJ whole genome shotgun (WGS) entry which is preliminary data.</text>
</comment>
<protein>
    <recommendedName>
        <fullName evidence="5">Trigger factor</fullName>
        <ecNumber evidence="4">5.2.1.8</ecNumber>
    </recommendedName>
    <alternativeName>
        <fullName evidence="9">PPIase</fullName>
    </alternativeName>
</protein>
<gene>
    <name evidence="12" type="primary">tig</name>
    <name evidence="12" type="ORF">J8H85_02005</name>
</gene>
<evidence type="ECO:0000256" key="7">
    <source>
        <dbReference type="ARBA" id="ARBA00023186"/>
    </source>
</evidence>
<dbReference type="InterPro" id="IPR008881">
    <property type="entry name" value="Trigger_fac_ribosome-bd_bac"/>
</dbReference>
<evidence type="ECO:0000256" key="4">
    <source>
        <dbReference type="ARBA" id="ARBA00013194"/>
    </source>
</evidence>
<comment type="catalytic activity">
    <reaction evidence="1">
        <text>[protein]-peptidylproline (omega=180) = [protein]-peptidylproline (omega=0)</text>
        <dbReference type="Rhea" id="RHEA:16237"/>
        <dbReference type="Rhea" id="RHEA-COMP:10747"/>
        <dbReference type="Rhea" id="RHEA-COMP:10748"/>
        <dbReference type="ChEBI" id="CHEBI:83833"/>
        <dbReference type="ChEBI" id="CHEBI:83834"/>
        <dbReference type="EC" id="5.2.1.8"/>
    </reaction>
</comment>
<name>A0ABS4BR66_9FLAO</name>
<dbReference type="EMBL" id="JAGJCB010000002">
    <property type="protein sequence ID" value="MBP0902590.1"/>
    <property type="molecule type" value="Genomic_DNA"/>
</dbReference>
<evidence type="ECO:0000256" key="8">
    <source>
        <dbReference type="ARBA" id="ARBA00023235"/>
    </source>
</evidence>
<dbReference type="GO" id="GO:0003755">
    <property type="term" value="F:peptidyl-prolyl cis-trans isomerase activity"/>
    <property type="evidence" value="ECO:0007669"/>
    <property type="project" value="UniProtKB-EC"/>
</dbReference>
<evidence type="ECO:0000313" key="12">
    <source>
        <dbReference type="EMBL" id="MBP0902590.1"/>
    </source>
</evidence>
<evidence type="ECO:0000256" key="3">
    <source>
        <dbReference type="ARBA" id="ARBA00005464"/>
    </source>
</evidence>
<dbReference type="SUPFAM" id="SSF102735">
    <property type="entry name" value="Trigger factor ribosome-binding domain"/>
    <property type="match status" value="1"/>
</dbReference>
<keyword evidence="8 12" id="KW-0413">Isomerase</keyword>
<feature type="domain" description="Trigger factor ribosome-binding bacterial" evidence="10">
    <location>
        <begin position="1"/>
        <end position="146"/>
    </location>
</feature>
<evidence type="ECO:0000256" key="1">
    <source>
        <dbReference type="ARBA" id="ARBA00000971"/>
    </source>
</evidence>
<organism evidence="12 13">
    <name type="scientific">Mariniflexile gromovii</name>
    <dbReference type="NCBI Taxonomy" id="362523"/>
    <lineage>
        <taxon>Bacteria</taxon>
        <taxon>Pseudomonadati</taxon>
        <taxon>Bacteroidota</taxon>
        <taxon>Flavobacteriia</taxon>
        <taxon>Flavobacteriales</taxon>
        <taxon>Flavobacteriaceae</taxon>
        <taxon>Mariniflexile</taxon>
    </lineage>
</organism>
<comment type="similarity">
    <text evidence="3">Belongs to the FKBP-type PPIase family. Tig subfamily.</text>
</comment>
<feature type="domain" description="Trigger factor C-terminal" evidence="11">
    <location>
        <begin position="268"/>
        <end position="396"/>
    </location>
</feature>
<dbReference type="RefSeq" id="WP_209652183.1">
    <property type="nucleotide sequence ID" value="NZ_JAGJCB010000002.1"/>
</dbReference>
<evidence type="ECO:0000256" key="6">
    <source>
        <dbReference type="ARBA" id="ARBA00023110"/>
    </source>
</evidence>
<proteinExistence type="inferred from homology"/>
<dbReference type="EC" id="5.2.1.8" evidence="4"/>
<evidence type="ECO:0000259" key="11">
    <source>
        <dbReference type="Pfam" id="PF05698"/>
    </source>
</evidence>
<evidence type="ECO:0000313" key="13">
    <source>
        <dbReference type="Proteomes" id="UP000670776"/>
    </source>
</evidence>
<dbReference type="NCBIfam" id="TIGR00115">
    <property type="entry name" value="tig"/>
    <property type="match status" value="1"/>
</dbReference>
<dbReference type="InterPro" id="IPR005215">
    <property type="entry name" value="Trig_fac"/>
</dbReference>
<dbReference type="InterPro" id="IPR036611">
    <property type="entry name" value="Trigger_fac_ribosome-bd_sf"/>
</dbReference>
<evidence type="ECO:0000256" key="5">
    <source>
        <dbReference type="ARBA" id="ARBA00016902"/>
    </source>
</evidence>
<dbReference type="PANTHER" id="PTHR30560:SF3">
    <property type="entry name" value="TRIGGER FACTOR-LIKE PROTEIN TIG, CHLOROPLASTIC"/>
    <property type="match status" value="1"/>
</dbReference>
<dbReference type="PANTHER" id="PTHR30560">
    <property type="entry name" value="TRIGGER FACTOR CHAPERONE AND PEPTIDYL-PROLYL CIS/TRANS ISOMERASE"/>
    <property type="match status" value="1"/>
</dbReference>
<dbReference type="Pfam" id="PF05698">
    <property type="entry name" value="Trigger_C"/>
    <property type="match status" value="1"/>
</dbReference>
<sequence length="442" mass="50596">MNITRENVDALNAVVKVDIAKEDYSAKVEKILTDYRKTANIPGFRKGQVPMGMVKKQYGKAVLVDEVNKLLQDALNKYLTEEKLDVLGQPLPKPQDAINWDADTLSFEFELGLAPEFEVDLKAKDAITQYHIIADDKMIDEQVERIQKQYGKLISQSSVAKDSEITGVYKNEERDIENKVTLTLDKFKGEATEKLFIGAKVGDVITLQTKGLYDDEHELMHALKLGHDDVHGLDIEVTFTISEINTRELADLDQELFDKLFGKDVVKSVTELKDKIKEDAEKQFAQQADQKLLNDVTEYLVENTKFDLPAEFLQKWMQTAGEQPLDSDQAKEEYEKSEKSLRYQLIEGKLITDNNIQVTMDDIRNHSREMIKAQMAQFGQMNPSDKELDDIAARILSNQEEARRISEQLISQKLLTLYKEKANLKVKELSYENFVKEVYGDK</sequence>
<dbReference type="InterPro" id="IPR027304">
    <property type="entry name" value="Trigger_fact/SurA_dom_sf"/>
</dbReference>
<dbReference type="Pfam" id="PF05697">
    <property type="entry name" value="Trigger_N"/>
    <property type="match status" value="1"/>
</dbReference>
<keyword evidence="13" id="KW-1185">Reference proteome</keyword>
<dbReference type="Gene3D" id="3.30.70.1050">
    <property type="entry name" value="Trigger factor ribosome-binding domain"/>
    <property type="match status" value="1"/>
</dbReference>
<evidence type="ECO:0000259" key="10">
    <source>
        <dbReference type="Pfam" id="PF05697"/>
    </source>
</evidence>
<dbReference type="InterPro" id="IPR037041">
    <property type="entry name" value="Trigger_fac_C_sf"/>
</dbReference>